<evidence type="ECO:0000256" key="6">
    <source>
        <dbReference type="ARBA" id="ARBA00023163"/>
    </source>
</evidence>
<reference evidence="9" key="1">
    <citation type="submission" date="2025-08" db="UniProtKB">
        <authorList>
            <consortium name="RefSeq"/>
        </authorList>
    </citation>
    <scope>IDENTIFICATION</scope>
</reference>
<sequence>MEDVAPYTEIDRLDLRMYSDEEIEKISVMQVTSEESINNMGHCCKGGLYDQRMGVMMRISTGVCETCHLNAEKCMGHCGHIDMPVPVYNPVFLTHLYKLLRIVCFGCGSIPANSMDVLQLQYQLKLLSEGYSHEALGVCQIVSEVREDEIQVDADGKETKATGAAVTMLMSLKAKLDAYYESVSARAADEGSRVYTSTVRSVRDECVKSFISSLKPRRFCPNCKYPSFSVIYRMSQMIVAPKATHAGKGKRDDAVVSGILDLDLSRQSVLTPLQARQLLREAWKSDSMTLSQIFPVLNNSPTKHPTDLFFISKLLVIPPKYRPLVRMGDLFLEHDSVVLLKNVLRLCRCMTF</sequence>
<dbReference type="RefSeq" id="XP_018009970.1">
    <property type="nucleotide sequence ID" value="XM_018154481.1"/>
</dbReference>
<dbReference type="PANTHER" id="PTHR19376">
    <property type="entry name" value="DNA-DIRECTED RNA POLYMERASE"/>
    <property type="match status" value="1"/>
</dbReference>
<accession>A0A8B7N8L3</accession>
<dbReference type="KEGG" id="hazt:108667456"/>
<dbReference type="AlphaFoldDB" id="A0A8B7N8L3"/>
<name>A0A8B7N8L3_HYAAZ</name>
<dbReference type="OMA" id="NESCKIC"/>
<dbReference type="PANTHER" id="PTHR19376:SF11">
    <property type="entry name" value="DNA-DIRECTED RNA POLYMERASE I SUBUNIT RPA1"/>
    <property type="match status" value="1"/>
</dbReference>
<evidence type="ECO:0000256" key="1">
    <source>
        <dbReference type="ARBA" id="ARBA00006460"/>
    </source>
</evidence>
<protein>
    <recommendedName>
        <fullName evidence="2">DNA-directed RNA polymerase</fullName>
        <ecNumber evidence="2">2.7.7.6</ecNumber>
    </recommendedName>
</protein>
<proteinExistence type="inferred from homology"/>
<dbReference type="InterPro" id="IPR045867">
    <property type="entry name" value="DNA-dir_RpoC_beta_prime"/>
</dbReference>
<dbReference type="Proteomes" id="UP000694843">
    <property type="component" value="Unplaced"/>
</dbReference>
<keyword evidence="6" id="KW-0804">Transcription</keyword>
<dbReference type="Gene3D" id="4.10.860.120">
    <property type="entry name" value="RNA polymerase II, clamp domain"/>
    <property type="match status" value="1"/>
</dbReference>
<organism evidence="8 9">
    <name type="scientific">Hyalella azteca</name>
    <name type="common">Amphipod</name>
    <dbReference type="NCBI Taxonomy" id="294128"/>
    <lineage>
        <taxon>Eukaryota</taxon>
        <taxon>Metazoa</taxon>
        <taxon>Ecdysozoa</taxon>
        <taxon>Arthropoda</taxon>
        <taxon>Crustacea</taxon>
        <taxon>Multicrustacea</taxon>
        <taxon>Malacostraca</taxon>
        <taxon>Eumalacostraca</taxon>
        <taxon>Peracarida</taxon>
        <taxon>Amphipoda</taxon>
        <taxon>Senticaudata</taxon>
        <taxon>Talitrida</taxon>
        <taxon>Talitroidea</taxon>
        <taxon>Hyalellidae</taxon>
        <taxon>Hyalella</taxon>
    </lineage>
</organism>
<keyword evidence="4" id="KW-0808">Transferase</keyword>
<dbReference type="GO" id="GO:0006351">
    <property type="term" value="P:DNA-templated transcription"/>
    <property type="evidence" value="ECO:0007669"/>
    <property type="project" value="InterPro"/>
</dbReference>
<feature type="domain" description="RNA polymerase Rpb1" evidence="7">
    <location>
        <begin position="9"/>
        <end position="344"/>
    </location>
</feature>
<evidence type="ECO:0000313" key="8">
    <source>
        <dbReference type="Proteomes" id="UP000694843"/>
    </source>
</evidence>
<keyword evidence="5" id="KW-0548">Nucleotidyltransferase</keyword>
<dbReference type="GeneID" id="108667456"/>
<evidence type="ECO:0000313" key="9">
    <source>
        <dbReference type="RefSeq" id="XP_018009970.1"/>
    </source>
</evidence>
<dbReference type="GO" id="GO:0003677">
    <property type="term" value="F:DNA binding"/>
    <property type="evidence" value="ECO:0007669"/>
    <property type="project" value="InterPro"/>
</dbReference>
<evidence type="ECO:0000256" key="2">
    <source>
        <dbReference type="ARBA" id="ARBA00012418"/>
    </source>
</evidence>
<dbReference type="GO" id="GO:0003899">
    <property type="term" value="F:DNA-directed RNA polymerase activity"/>
    <property type="evidence" value="ECO:0007669"/>
    <property type="project" value="UniProtKB-EC"/>
</dbReference>
<keyword evidence="3 9" id="KW-0240">DNA-directed RNA polymerase</keyword>
<feature type="non-terminal residue" evidence="9">
    <location>
        <position position="352"/>
    </location>
</feature>
<keyword evidence="8" id="KW-1185">Reference proteome</keyword>
<dbReference type="InterPro" id="IPR007080">
    <property type="entry name" value="RNA_pol_Rpb1_1"/>
</dbReference>
<comment type="similarity">
    <text evidence="1">Belongs to the RNA polymerase beta' chain family.</text>
</comment>
<dbReference type="OrthoDB" id="270392at2759"/>
<evidence type="ECO:0000259" key="7">
    <source>
        <dbReference type="Pfam" id="PF04997"/>
    </source>
</evidence>
<evidence type="ECO:0000256" key="4">
    <source>
        <dbReference type="ARBA" id="ARBA00022679"/>
    </source>
</evidence>
<evidence type="ECO:0000256" key="3">
    <source>
        <dbReference type="ARBA" id="ARBA00022478"/>
    </source>
</evidence>
<dbReference type="Pfam" id="PF04997">
    <property type="entry name" value="RNA_pol_Rpb1_1"/>
    <property type="match status" value="1"/>
</dbReference>
<evidence type="ECO:0000256" key="5">
    <source>
        <dbReference type="ARBA" id="ARBA00022695"/>
    </source>
</evidence>
<gene>
    <name evidence="9" type="primary">LOC108667456</name>
</gene>
<dbReference type="InterPro" id="IPR044893">
    <property type="entry name" value="RNA_pol_Rpb1_clamp_domain"/>
</dbReference>
<dbReference type="SUPFAM" id="SSF64484">
    <property type="entry name" value="beta and beta-prime subunits of DNA dependent RNA-polymerase"/>
    <property type="match status" value="1"/>
</dbReference>
<dbReference type="EC" id="2.7.7.6" evidence="2"/>
<dbReference type="GO" id="GO:0005736">
    <property type="term" value="C:RNA polymerase I complex"/>
    <property type="evidence" value="ECO:0007669"/>
    <property type="project" value="TreeGrafter"/>
</dbReference>